<feature type="signal peptide" evidence="1">
    <location>
        <begin position="1"/>
        <end position="20"/>
    </location>
</feature>
<dbReference type="CDD" id="cd13120">
    <property type="entry name" value="BF2867_like_N"/>
    <property type="match status" value="1"/>
</dbReference>
<dbReference type="PATRIC" id="fig|997883.3.peg.2081"/>
<dbReference type="EMBL" id="AGXN01000012">
    <property type="protein sequence ID" value="EIY96098.1"/>
    <property type="molecule type" value="Genomic_DNA"/>
</dbReference>
<feature type="chain" id="PRO_5002392284" description="GLUG domain-containing protein" evidence="1">
    <location>
        <begin position="21"/>
        <end position="681"/>
    </location>
</feature>
<gene>
    <name evidence="3" type="ORF">HMPREF1056_01986</name>
</gene>
<dbReference type="Proteomes" id="UP000003879">
    <property type="component" value="Unassembled WGS sequence"/>
</dbReference>
<dbReference type="Pfam" id="PF07581">
    <property type="entry name" value="Glug"/>
    <property type="match status" value="1"/>
</dbReference>
<dbReference type="RefSeq" id="WP_005794595.1">
    <property type="nucleotide sequence ID" value="NZ_JH724215.1"/>
</dbReference>
<proteinExistence type="predicted"/>
<name>A0A0E2AP62_BACFG</name>
<dbReference type="InterPro" id="IPR011493">
    <property type="entry name" value="GLUG"/>
</dbReference>
<dbReference type="PROSITE" id="PS51257">
    <property type="entry name" value="PROKAR_LIPOPROTEIN"/>
    <property type="match status" value="1"/>
</dbReference>
<evidence type="ECO:0000313" key="4">
    <source>
        <dbReference type="Proteomes" id="UP000003879"/>
    </source>
</evidence>
<protein>
    <recommendedName>
        <fullName evidence="2">GLUG domain-containing protein</fullName>
    </recommendedName>
</protein>
<dbReference type="AlphaFoldDB" id="A0A0E2AP62"/>
<dbReference type="Gene3D" id="2.60.40.2630">
    <property type="match status" value="1"/>
</dbReference>
<evidence type="ECO:0000259" key="2">
    <source>
        <dbReference type="Pfam" id="PF07581"/>
    </source>
</evidence>
<dbReference type="InterPro" id="IPR042278">
    <property type="entry name" value="Mfa-like_1_N"/>
</dbReference>
<accession>A0A0E2AP62</accession>
<dbReference type="Gene3D" id="2.60.40.2620">
    <property type="entry name" value="Fimbrillin-like"/>
    <property type="match status" value="1"/>
</dbReference>
<organism evidence="3 4">
    <name type="scientific">Bacteroides fragilis CL07T12C05</name>
    <dbReference type="NCBI Taxonomy" id="997883"/>
    <lineage>
        <taxon>Bacteria</taxon>
        <taxon>Pseudomonadati</taxon>
        <taxon>Bacteroidota</taxon>
        <taxon>Bacteroidia</taxon>
        <taxon>Bacteroidales</taxon>
        <taxon>Bacteroidaceae</taxon>
        <taxon>Bacteroides</taxon>
    </lineage>
</organism>
<keyword evidence="1" id="KW-0732">Signal</keyword>
<evidence type="ECO:0000313" key="3">
    <source>
        <dbReference type="EMBL" id="EIY96098.1"/>
    </source>
</evidence>
<dbReference type="HOGENOM" id="CLU_403703_0_0_10"/>
<evidence type="ECO:0000256" key="1">
    <source>
        <dbReference type="SAM" id="SignalP"/>
    </source>
</evidence>
<sequence length="681" mass="72505">MKTAVFKPLFLCLLVLSACSRENELSQAHETDTPLQLAFQWGDDLSMQGTSSRALVNGFGTGGGQINTIGVYVTTADHQTYPSVGKQNFTFTPDNGKWVSTDNTTIYLNSEKALVQVFSPANATVTPDNANGKHTIPVSIPATQTFNGTNDWEIDATDYLFGSATTALSSVSPITAYNKEASKQVYLHHALAMVAFSIQYGTTRIPDLENEYVKEIRLESTGNSFLIGTSSNMQIGDGTLSGLTTTNKLTFNATSGTERNIGYANSPTVTAYGLVAPLNDTPTSDITLVVKIGARGNATKDKEYKLAQSDFKVKWQRGYCYTYNLILNDGLGVESTSVSWGNGEGDEVTGKEKGISNATELLAFVDTWNKNGLGASGDDYTPYLDYGWYETDAATGKKKFIIKLTAHITVAAEVGKLWTPIGTDEHPLALPFDGQGWQIVLDLNGSVEKMESKYAGFIGYTKADIRNLRVTTLPNGDGVTNNIVNAAGEAIYVGGLAGKVDGNITNCSVELTGTTLINSHEGGNDMCIGGLAGWCNGSISNCAVYEGSVAFPATIACSKPGTDCYIGGLVGKLAGSGSIANSYSYIKTLENKDSGGSNLPTAGWLAGTTEGGSVVGSYYREGTMKSCTTATAAGTSITDFTGLCANLNTEVEKDNTGWAYWKEVVDNNTKDVIQVILELYR</sequence>
<feature type="domain" description="GLUG" evidence="2">
    <location>
        <begin position="490"/>
        <end position="510"/>
    </location>
</feature>
<dbReference type="CDD" id="cd13121">
    <property type="entry name" value="BF2867_like_C"/>
    <property type="match status" value="1"/>
</dbReference>
<comment type="caution">
    <text evidence="3">The sequence shown here is derived from an EMBL/GenBank/DDBJ whole genome shotgun (WGS) entry which is preliminary data.</text>
</comment>
<reference evidence="3 4" key="1">
    <citation type="submission" date="2012-02" db="EMBL/GenBank/DDBJ databases">
        <title>The Genome Sequence of Bacteroides fragilis CL07T12C05.</title>
        <authorList>
            <consortium name="The Broad Institute Genome Sequencing Platform"/>
            <person name="Earl A."/>
            <person name="Ward D."/>
            <person name="Feldgarden M."/>
            <person name="Gevers D."/>
            <person name="Zitomersky N.L."/>
            <person name="Coyne M.J."/>
            <person name="Comstock L.E."/>
            <person name="Young S.K."/>
            <person name="Zeng Q."/>
            <person name="Gargeya S."/>
            <person name="Fitzgerald M."/>
            <person name="Haas B."/>
            <person name="Abouelleil A."/>
            <person name="Alvarado L."/>
            <person name="Arachchi H.M."/>
            <person name="Berlin A."/>
            <person name="Chapman S.B."/>
            <person name="Gearin G."/>
            <person name="Goldberg J."/>
            <person name="Griggs A."/>
            <person name="Gujja S."/>
            <person name="Hansen M."/>
            <person name="Heiman D."/>
            <person name="Howarth C."/>
            <person name="Larimer J."/>
            <person name="Lui A."/>
            <person name="MacDonald P.J.P."/>
            <person name="McCowen C."/>
            <person name="Montmayeur A."/>
            <person name="Murphy C."/>
            <person name="Neiman D."/>
            <person name="Pearson M."/>
            <person name="Priest M."/>
            <person name="Roberts A."/>
            <person name="Saif S."/>
            <person name="Shea T."/>
            <person name="Sisk P."/>
            <person name="Stolte C."/>
            <person name="Sykes S."/>
            <person name="Wortman J."/>
            <person name="Nusbaum C."/>
            <person name="Birren B."/>
        </authorList>
    </citation>
    <scope>NUCLEOTIDE SEQUENCE [LARGE SCALE GENOMIC DNA]</scope>
    <source>
        <strain evidence="3 4">CL07T12C05</strain>
    </source>
</reference>